<reference evidence="1 3" key="2">
    <citation type="journal article" date="2018" name="Plant J.">
        <title>The Physcomitrella patens chromosome-scale assembly reveals moss genome structure and evolution.</title>
        <authorList>
            <person name="Lang D."/>
            <person name="Ullrich K.K."/>
            <person name="Murat F."/>
            <person name="Fuchs J."/>
            <person name="Jenkins J."/>
            <person name="Haas F.B."/>
            <person name="Piednoel M."/>
            <person name="Gundlach H."/>
            <person name="Van Bel M."/>
            <person name="Meyberg R."/>
            <person name="Vives C."/>
            <person name="Morata J."/>
            <person name="Symeonidi A."/>
            <person name="Hiss M."/>
            <person name="Muchero W."/>
            <person name="Kamisugi Y."/>
            <person name="Saleh O."/>
            <person name="Blanc G."/>
            <person name="Decker E.L."/>
            <person name="van Gessel N."/>
            <person name="Grimwood J."/>
            <person name="Hayes R.D."/>
            <person name="Graham S.W."/>
            <person name="Gunter L.E."/>
            <person name="McDaniel S.F."/>
            <person name="Hoernstein S.N.W."/>
            <person name="Larsson A."/>
            <person name="Li F.W."/>
            <person name="Perroud P.F."/>
            <person name="Phillips J."/>
            <person name="Ranjan P."/>
            <person name="Rokshar D.S."/>
            <person name="Rothfels C.J."/>
            <person name="Schneider L."/>
            <person name="Shu S."/>
            <person name="Stevenson D.W."/>
            <person name="Thummler F."/>
            <person name="Tillich M."/>
            <person name="Villarreal Aguilar J.C."/>
            <person name="Widiez T."/>
            <person name="Wong G.K."/>
            <person name="Wymore A."/>
            <person name="Zhang Y."/>
            <person name="Zimmer A.D."/>
            <person name="Quatrano R.S."/>
            <person name="Mayer K.F.X."/>
            <person name="Goodstein D."/>
            <person name="Casacuberta J.M."/>
            <person name="Vandepoele K."/>
            <person name="Reski R."/>
            <person name="Cuming A.C."/>
            <person name="Tuskan G.A."/>
            <person name="Maumus F."/>
            <person name="Salse J."/>
            <person name="Schmutz J."/>
            <person name="Rensing S.A."/>
        </authorList>
    </citation>
    <scope>NUCLEOTIDE SEQUENCE [LARGE SCALE GENOMIC DNA]</scope>
    <source>
        <strain evidence="2 3">cv. Gransden 2004</strain>
    </source>
</reference>
<proteinExistence type="predicted"/>
<protein>
    <submittedName>
        <fullName evidence="1 2">Uncharacterized protein</fullName>
    </submittedName>
</protein>
<dbReference type="EMBL" id="ABEU02000021">
    <property type="protein sequence ID" value="PNR32113.1"/>
    <property type="molecule type" value="Genomic_DNA"/>
</dbReference>
<dbReference type="AlphaFoldDB" id="A0A2K1IS57"/>
<dbReference type="PaxDb" id="3218-PP1S167_68V6.1"/>
<keyword evidence="3" id="KW-1185">Reference proteome</keyword>
<dbReference type="Proteomes" id="UP000006727">
    <property type="component" value="Chromosome 21"/>
</dbReference>
<reference evidence="1 3" key="1">
    <citation type="journal article" date="2008" name="Science">
        <title>The Physcomitrella genome reveals evolutionary insights into the conquest of land by plants.</title>
        <authorList>
            <person name="Rensing S."/>
            <person name="Lang D."/>
            <person name="Zimmer A."/>
            <person name="Terry A."/>
            <person name="Salamov A."/>
            <person name="Shapiro H."/>
            <person name="Nishiyama T."/>
            <person name="Perroud P.-F."/>
            <person name="Lindquist E."/>
            <person name="Kamisugi Y."/>
            <person name="Tanahashi T."/>
            <person name="Sakakibara K."/>
            <person name="Fujita T."/>
            <person name="Oishi K."/>
            <person name="Shin-I T."/>
            <person name="Kuroki Y."/>
            <person name="Toyoda A."/>
            <person name="Suzuki Y."/>
            <person name="Hashimoto A."/>
            <person name="Yamaguchi K."/>
            <person name="Sugano A."/>
            <person name="Kohara Y."/>
            <person name="Fujiyama A."/>
            <person name="Anterola A."/>
            <person name="Aoki S."/>
            <person name="Ashton N."/>
            <person name="Barbazuk W.B."/>
            <person name="Barker E."/>
            <person name="Bennetzen J."/>
            <person name="Bezanilla M."/>
            <person name="Blankenship R."/>
            <person name="Cho S.H."/>
            <person name="Dutcher S."/>
            <person name="Estelle M."/>
            <person name="Fawcett J.A."/>
            <person name="Gundlach H."/>
            <person name="Hanada K."/>
            <person name="Heyl A."/>
            <person name="Hicks K.A."/>
            <person name="Hugh J."/>
            <person name="Lohr M."/>
            <person name="Mayer K."/>
            <person name="Melkozernov A."/>
            <person name="Murata T."/>
            <person name="Nelson D."/>
            <person name="Pils B."/>
            <person name="Prigge M."/>
            <person name="Reiss B."/>
            <person name="Renner T."/>
            <person name="Rombauts S."/>
            <person name="Rushton P."/>
            <person name="Sanderfoot A."/>
            <person name="Schween G."/>
            <person name="Shiu S.-H."/>
            <person name="Stueber K."/>
            <person name="Theodoulou F.L."/>
            <person name="Tu H."/>
            <person name="Van de Peer Y."/>
            <person name="Verrier P.J."/>
            <person name="Waters E."/>
            <person name="Wood A."/>
            <person name="Yang L."/>
            <person name="Cove D."/>
            <person name="Cuming A."/>
            <person name="Hasebe M."/>
            <person name="Lucas S."/>
            <person name="Mishler D.B."/>
            <person name="Reski R."/>
            <person name="Grigoriev I."/>
            <person name="Quatrano R.S."/>
            <person name="Boore J.L."/>
        </authorList>
    </citation>
    <scope>NUCLEOTIDE SEQUENCE [LARGE SCALE GENOMIC DNA]</scope>
    <source>
        <strain evidence="2 3">cv. Gransden 2004</strain>
    </source>
</reference>
<name>A0A2K1IS57_PHYPA</name>
<evidence type="ECO:0000313" key="2">
    <source>
        <dbReference type="EnsemblPlants" id="PAC:32916135.CDS.1"/>
    </source>
</evidence>
<gene>
    <name evidence="1" type="ORF">PHYPA_026238</name>
</gene>
<dbReference type="EnsemblPlants" id="Pp3c21_15770V3.2">
    <property type="protein sequence ID" value="PAC:32916136.CDS.1"/>
    <property type="gene ID" value="Pp3c21_15770"/>
</dbReference>
<dbReference type="Gramene" id="Pp3c21_15770V3.1">
    <property type="protein sequence ID" value="PAC:32916135.CDS.1"/>
    <property type="gene ID" value="Pp3c21_15770"/>
</dbReference>
<dbReference type="Gramene" id="Pp3c21_15770V3.2">
    <property type="protein sequence ID" value="PAC:32916136.CDS.1"/>
    <property type="gene ID" value="Pp3c21_15770"/>
</dbReference>
<dbReference type="InParanoid" id="A0A2K1IS57"/>
<sequence length="104" mass="11735">MVLLSGLIVFGMYHMLPTQVKLNFYRRVIVCCVWLDDHPCCEAAISDSEFVWACIAPNQLRTVRVSHLYIHHCTVGEFSRAGLTVGNLSGWGVVQGMTNYWTVT</sequence>
<dbReference type="EnsemblPlants" id="Pp3c21_15770V3.1">
    <property type="protein sequence ID" value="PAC:32916135.CDS.1"/>
    <property type="gene ID" value="Pp3c21_15770"/>
</dbReference>
<evidence type="ECO:0000313" key="1">
    <source>
        <dbReference type="EMBL" id="PNR32113.1"/>
    </source>
</evidence>
<organism evidence="1">
    <name type="scientific">Physcomitrium patens</name>
    <name type="common">Spreading-leaved earth moss</name>
    <name type="synonym">Physcomitrella patens</name>
    <dbReference type="NCBI Taxonomy" id="3218"/>
    <lineage>
        <taxon>Eukaryota</taxon>
        <taxon>Viridiplantae</taxon>
        <taxon>Streptophyta</taxon>
        <taxon>Embryophyta</taxon>
        <taxon>Bryophyta</taxon>
        <taxon>Bryophytina</taxon>
        <taxon>Bryopsida</taxon>
        <taxon>Funariidae</taxon>
        <taxon>Funariales</taxon>
        <taxon>Funariaceae</taxon>
        <taxon>Physcomitrium</taxon>
    </lineage>
</organism>
<evidence type="ECO:0000313" key="3">
    <source>
        <dbReference type="Proteomes" id="UP000006727"/>
    </source>
</evidence>
<reference evidence="2" key="3">
    <citation type="submission" date="2020-12" db="UniProtKB">
        <authorList>
            <consortium name="EnsemblPlants"/>
        </authorList>
    </citation>
    <scope>IDENTIFICATION</scope>
</reference>
<accession>A0A2K1IS57</accession>